<dbReference type="Gene3D" id="1.25.10.10">
    <property type="entry name" value="Leucine-rich Repeat Variant"/>
    <property type="match status" value="2"/>
</dbReference>
<gene>
    <name evidence="3" type="ORF">NJ959_27980</name>
</gene>
<dbReference type="Pfam" id="PF03130">
    <property type="entry name" value="HEAT_PBS"/>
    <property type="match status" value="1"/>
</dbReference>
<evidence type="ECO:0000256" key="2">
    <source>
        <dbReference type="ARBA" id="ARBA00022738"/>
    </source>
</evidence>
<keyword evidence="1" id="KW-0042">Antenna complex</keyword>
<evidence type="ECO:0000313" key="3">
    <source>
        <dbReference type="EMBL" id="MCP2732276.1"/>
    </source>
</evidence>
<dbReference type="InterPro" id="IPR016024">
    <property type="entry name" value="ARM-type_fold"/>
</dbReference>
<evidence type="ECO:0000313" key="4">
    <source>
        <dbReference type="Proteomes" id="UP001204953"/>
    </source>
</evidence>
<dbReference type="SMART" id="SM00567">
    <property type="entry name" value="EZ_HEAT"/>
    <property type="match status" value="4"/>
</dbReference>
<dbReference type="EMBL" id="JAMZMM010000533">
    <property type="protein sequence ID" value="MCP2732276.1"/>
    <property type="molecule type" value="Genomic_DNA"/>
</dbReference>
<dbReference type="InterPro" id="IPR011989">
    <property type="entry name" value="ARM-like"/>
</dbReference>
<comment type="caution">
    <text evidence="3">The sequence shown here is derived from an EMBL/GenBank/DDBJ whole genome shotgun (WGS) entry which is preliminary data.</text>
</comment>
<sequence length="420" mass="46783">MDKRFANLFGLTEEESIALLDTPEDKLAEDDSRYVAAAQLASFATEQSIDALIRAIHNNDPSLNNRITRRKSVESLGKLQVNRALPAIRTCLADDDCYTVENAVWAIGEIGTEDLDILEEIAKLLEKPGQSYRVIIHTLRKFDYKPGLERIRKFLDDDDAPIASAANAAVYQFTGDDTYIEKVMGFLQDSNVYGRRLSIQDLVDVKYYKAIDRISQCPVSVVFRLRGIRLLGEAGIPVGAIAFSDIQPSLEAVIYDRPKTLKLVHEYDQIPTLEFAIKELYEVDFGRCYLATKTILESYADTAGQALMATYAAEACNDYGANYHVIKALGWIKYAPAYDLFIEALHNTQPQFQKSRAAAAIALGELGDNRAIGDLKVSLETKIWDLKYAALLSLARFGDNSGRDIAAKDTDWLIQAKANS</sequence>
<keyword evidence="4" id="KW-1185">Reference proteome</keyword>
<evidence type="ECO:0000256" key="1">
    <source>
        <dbReference type="ARBA" id="ARBA00022549"/>
    </source>
</evidence>
<dbReference type="InterPro" id="IPR004155">
    <property type="entry name" value="PBS_lyase_HEAT"/>
</dbReference>
<dbReference type="AlphaFoldDB" id="A0AAE3GYS2"/>
<dbReference type="GO" id="GO:0030089">
    <property type="term" value="C:phycobilisome"/>
    <property type="evidence" value="ECO:0007669"/>
    <property type="project" value="UniProtKB-KW"/>
</dbReference>
<dbReference type="PANTHER" id="PTHR12697">
    <property type="entry name" value="PBS LYASE HEAT-LIKE PROTEIN"/>
    <property type="match status" value="1"/>
</dbReference>
<proteinExistence type="predicted"/>
<keyword evidence="2" id="KW-0605">Phycobilisome</keyword>
<dbReference type="GO" id="GO:0016491">
    <property type="term" value="F:oxidoreductase activity"/>
    <property type="evidence" value="ECO:0007669"/>
    <property type="project" value="TreeGrafter"/>
</dbReference>
<dbReference type="SUPFAM" id="SSF48371">
    <property type="entry name" value="ARM repeat"/>
    <property type="match status" value="1"/>
</dbReference>
<accession>A0AAE3GYS2</accession>
<organism evidence="3 4">
    <name type="scientific">Limnofasciculus baicalensis BBK-W-15</name>
    <dbReference type="NCBI Taxonomy" id="2699891"/>
    <lineage>
        <taxon>Bacteria</taxon>
        <taxon>Bacillati</taxon>
        <taxon>Cyanobacteriota</taxon>
        <taxon>Cyanophyceae</taxon>
        <taxon>Coleofasciculales</taxon>
        <taxon>Coleofasciculaceae</taxon>
        <taxon>Limnofasciculus</taxon>
        <taxon>Limnofasciculus baicalensis</taxon>
    </lineage>
</organism>
<dbReference type="Proteomes" id="UP001204953">
    <property type="component" value="Unassembled WGS sequence"/>
</dbReference>
<protein>
    <submittedName>
        <fullName evidence="3">HEAT repeat domain-containing protein</fullName>
    </submittedName>
</protein>
<dbReference type="Pfam" id="PF13646">
    <property type="entry name" value="HEAT_2"/>
    <property type="match status" value="1"/>
</dbReference>
<dbReference type="RefSeq" id="WP_254015000.1">
    <property type="nucleotide sequence ID" value="NZ_JAMZMM010000533.1"/>
</dbReference>
<reference evidence="3" key="1">
    <citation type="submission" date="2022-06" db="EMBL/GenBank/DDBJ databases">
        <title>New cyanobacteria of genus Symplocastrum in benthos of Lake Baikal.</title>
        <authorList>
            <person name="Sorokovikova E."/>
            <person name="Tikhonova I."/>
            <person name="Krasnopeev A."/>
            <person name="Evseev P."/>
            <person name="Gladkikh A."/>
            <person name="Belykh O."/>
        </authorList>
    </citation>
    <scope>NUCLEOTIDE SEQUENCE</scope>
    <source>
        <strain evidence="3">BBK-W-15</strain>
    </source>
</reference>
<name>A0AAE3GYS2_9CYAN</name>
<dbReference type="PANTHER" id="PTHR12697:SF5">
    <property type="entry name" value="DEOXYHYPUSINE HYDROXYLASE"/>
    <property type="match status" value="1"/>
</dbReference>